<reference evidence="2 3" key="1">
    <citation type="submission" date="2024-01" db="EMBL/GenBank/DDBJ databases">
        <title>A draft genome for the cacao thread blight pathogen Marasmiellus scandens.</title>
        <authorList>
            <person name="Baruah I.K."/>
            <person name="Leung J."/>
            <person name="Bukari Y."/>
            <person name="Amoako-Attah I."/>
            <person name="Meinhardt L.W."/>
            <person name="Bailey B.A."/>
            <person name="Cohen S.P."/>
        </authorList>
    </citation>
    <scope>NUCLEOTIDE SEQUENCE [LARGE SCALE GENOMIC DNA]</scope>
    <source>
        <strain evidence="2 3">GH-19</strain>
    </source>
</reference>
<dbReference type="EMBL" id="JBANRG010000003">
    <property type="protein sequence ID" value="KAK7468931.1"/>
    <property type="molecule type" value="Genomic_DNA"/>
</dbReference>
<proteinExistence type="predicted"/>
<protein>
    <submittedName>
        <fullName evidence="2">Uncharacterized protein</fullName>
    </submittedName>
</protein>
<feature type="region of interest" description="Disordered" evidence="1">
    <location>
        <begin position="40"/>
        <end position="100"/>
    </location>
</feature>
<evidence type="ECO:0000313" key="2">
    <source>
        <dbReference type="EMBL" id="KAK7468931.1"/>
    </source>
</evidence>
<name>A0ABR1JX61_9AGAR</name>
<organism evidence="2 3">
    <name type="scientific">Marasmiellus scandens</name>
    <dbReference type="NCBI Taxonomy" id="2682957"/>
    <lineage>
        <taxon>Eukaryota</taxon>
        <taxon>Fungi</taxon>
        <taxon>Dikarya</taxon>
        <taxon>Basidiomycota</taxon>
        <taxon>Agaricomycotina</taxon>
        <taxon>Agaricomycetes</taxon>
        <taxon>Agaricomycetidae</taxon>
        <taxon>Agaricales</taxon>
        <taxon>Marasmiineae</taxon>
        <taxon>Omphalotaceae</taxon>
        <taxon>Marasmiellus</taxon>
    </lineage>
</organism>
<evidence type="ECO:0000313" key="3">
    <source>
        <dbReference type="Proteomes" id="UP001498398"/>
    </source>
</evidence>
<dbReference type="Proteomes" id="UP001498398">
    <property type="component" value="Unassembled WGS sequence"/>
</dbReference>
<gene>
    <name evidence="2" type="ORF">VKT23_003426</name>
</gene>
<sequence length="112" mass="11735">MGTFRAARGTVGSIEEFATSLVMEFGEVMDVADVPQTAAAVHSRDTVAGEASSSTAGPSSSASNSGRALRLGPGTEYRSGIQRDFEDNETASGNWVELSVRDGKRPVHSFPV</sequence>
<keyword evidence="3" id="KW-1185">Reference proteome</keyword>
<feature type="compositionally biased region" description="Low complexity" evidence="1">
    <location>
        <begin position="48"/>
        <end position="68"/>
    </location>
</feature>
<accession>A0ABR1JX61</accession>
<comment type="caution">
    <text evidence="2">The sequence shown here is derived from an EMBL/GenBank/DDBJ whole genome shotgun (WGS) entry which is preliminary data.</text>
</comment>
<evidence type="ECO:0000256" key="1">
    <source>
        <dbReference type="SAM" id="MobiDB-lite"/>
    </source>
</evidence>